<proteinExistence type="predicted"/>
<dbReference type="AlphaFoldDB" id="A0A165FHC9"/>
<feature type="transmembrane region" description="Helical" evidence="2">
    <location>
        <begin position="26"/>
        <end position="51"/>
    </location>
</feature>
<accession>A0A165FHC9</accession>
<feature type="transmembrane region" description="Helical" evidence="2">
    <location>
        <begin position="267"/>
        <end position="289"/>
    </location>
</feature>
<keyword evidence="2" id="KW-0812">Transmembrane</keyword>
<feature type="region of interest" description="Disordered" evidence="1">
    <location>
        <begin position="328"/>
        <end position="364"/>
    </location>
</feature>
<feature type="transmembrane region" description="Helical" evidence="2">
    <location>
        <begin position="107"/>
        <end position="126"/>
    </location>
</feature>
<evidence type="ECO:0008006" key="5">
    <source>
        <dbReference type="Google" id="ProtNLM"/>
    </source>
</evidence>
<feature type="transmembrane region" description="Helical" evidence="2">
    <location>
        <begin position="235"/>
        <end position="252"/>
    </location>
</feature>
<dbReference type="OrthoDB" id="10594757at2759"/>
<protein>
    <recommendedName>
        <fullName evidence="5">Family A G protein-coupled receptor-like protein</fullName>
    </recommendedName>
</protein>
<evidence type="ECO:0000256" key="2">
    <source>
        <dbReference type="SAM" id="Phobius"/>
    </source>
</evidence>
<feature type="transmembrane region" description="Helical" evidence="2">
    <location>
        <begin position="197"/>
        <end position="215"/>
    </location>
</feature>
<keyword evidence="4" id="KW-1185">Reference proteome</keyword>
<keyword evidence="2" id="KW-0472">Membrane</keyword>
<organism evidence="3 4">
    <name type="scientific">Exidia glandulosa HHB12029</name>
    <dbReference type="NCBI Taxonomy" id="1314781"/>
    <lineage>
        <taxon>Eukaryota</taxon>
        <taxon>Fungi</taxon>
        <taxon>Dikarya</taxon>
        <taxon>Basidiomycota</taxon>
        <taxon>Agaricomycotina</taxon>
        <taxon>Agaricomycetes</taxon>
        <taxon>Auriculariales</taxon>
        <taxon>Exidiaceae</taxon>
        <taxon>Exidia</taxon>
    </lineage>
</organism>
<dbReference type="InParanoid" id="A0A165FHC9"/>
<feature type="compositionally biased region" description="Low complexity" evidence="1">
    <location>
        <begin position="337"/>
        <end position="348"/>
    </location>
</feature>
<dbReference type="Proteomes" id="UP000077266">
    <property type="component" value="Unassembled WGS sequence"/>
</dbReference>
<evidence type="ECO:0000256" key="1">
    <source>
        <dbReference type="SAM" id="MobiDB-lite"/>
    </source>
</evidence>
<gene>
    <name evidence="3" type="ORF">EXIGLDRAFT_722046</name>
</gene>
<dbReference type="EMBL" id="KV426084">
    <property type="protein sequence ID" value="KZV88997.1"/>
    <property type="molecule type" value="Genomic_DNA"/>
</dbReference>
<sequence>MIMPLQHAVSQSLSRRNNYFTQAAPWYIKAIVAVNAVGTFVALFLLVLAVLAVTRAARHRLPFIVLTFAALAYILGRVLEISYYVVAFDDVILTHHLLGIQMSIADVVFNGLTDISALATTFLILWNRRTSLATVQHGDRLSWIKRVVDMGILLIMLVMLLAQEGLIASAVIDHDNSKIGGTEYEQRFMTSYKLGHAYTAFFLLAVLDVAVTAILLKKKIARSMKQQTDAPVNSILFFVLPLWIFHAVYYVFRDVWRTSNISSELTIYAVAIVTAVEYNLLPALIIIALSTLGIRQTIWNTFGDQPYAGAPTYYAGPQQQIQATTYAQPGQPQQMYQASNSQPSAQPQIGTDSKGRTVLAAPEV</sequence>
<evidence type="ECO:0000313" key="4">
    <source>
        <dbReference type="Proteomes" id="UP000077266"/>
    </source>
</evidence>
<feature type="transmembrane region" description="Helical" evidence="2">
    <location>
        <begin position="147"/>
        <end position="172"/>
    </location>
</feature>
<name>A0A165FHC9_EXIGL</name>
<keyword evidence="2" id="KW-1133">Transmembrane helix</keyword>
<reference evidence="3 4" key="1">
    <citation type="journal article" date="2016" name="Mol. Biol. Evol.">
        <title>Comparative Genomics of Early-Diverging Mushroom-Forming Fungi Provides Insights into the Origins of Lignocellulose Decay Capabilities.</title>
        <authorList>
            <person name="Nagy L.G."/>
            <person name="Riley R."/>
            <person name="Tritt A."/>
            <person name="Adam C."/>
            <person name="Daum C."/>
            <person name="Floudas D."/>
            <person name="Sun H."/>
            <person name="Yadav J.S."/>
            <person name="Pangilinan J."/>
            <person name="Larsson K.H."/>
            <person name="Matsuura K."/>
            <person name="Barry K."/>
            <person name="Labutti K."/>
            <person name="Kuo R."/>
            <person name="Ohm R.A."/>
            <person name="Bhattacharya S.S."/>
            <person name="Shirouzu T."/>
            <person name="Yoshinaga Y."/>
            <person name="Martin F.M."/>
            <person name="Grigoriev I.V."/>
            <person name="Hibbett D.S."/>
        </authorList>
    </citation>
    <scope>NUCLEOTIDE SEQUENCE [LARGE SCALE GENOMIC DNA]</scope>
    <source>
        <strain evidence="3 4">HHB12029</strain>
    </source>
</reference>
<evidence type="ECO:0000313" key="3">
    <source>
        <dbReference type="EMBL" id="KZV88997.1"/>
    </source>
</evidence>
<feature type="transmembrane region" description="Helical" evidence="2">
    <location>
        <begin position="63"/>
        <end position="87"/>
    </location>
</feature>